<dbReference type="RefSeq" id="WP_379048173.1">
    <property type="nucleotide sequence ID" value="NZ_JBHSKW010000070.1"/>
</dbReference>
<dbReference type="SMART" id="SM00448">
    <property type="entry name" value="REC"/>
    <property type="match status" value="1"/>
</dbReference>
<gene>
    <name evidence="5" type="ORF">ACFSSE_00760</name>
</gene>
<dbReference type="Pfam" id="PF00072">
    <property type="entry name" value="Response_reg"/>
    <property type="match status" value="1"/>
</dbReference>
<dbReference type="SMART" id="SM00850">
    <property type="entry name" value="LytTR"/>
    <property type="match status" value="1"/>
</dbReference>
<comment type="caution">
    <text evidence="5">The sequence shown here is derived from an EMBL/GenBank/DDBJ whole genome shotgun (WGS) entry which is preliminary data.</text>
</comment>
<proteinExistence type="predicted"/>
<dbReference type="Proteomes" id="UP001597546">
    <property type="component" value="Unassembled WGS sequence"/>
</dbReference>
<keyword evidence="1" id="KW-0238">DNA-binding</keyword>
<dbReference type="InterPro" id="IPR007492">
    <property type="entry name" value="LytTR_DNA-bd_dom"/>
</dbReference>
<feature type="domain" description="HTH LytTR-type" evidence="4">
    <location>
        <begin position="145"/>
        <end position="236"/>
    </location>
</feature>
<dbReference type="InterPro" id="IPR001789">
    <property type="entry name" value="Sig_transdc_resp-reg_receiver"/>
</dbReference>
<evidence type="ECO:0000313" key="6">
    <source>
        <dbReference type="Proteomes" id="UP001597546"/>
    </source>
</evidence>
<dbReference type="InterPro" id="IPR039420">
    <property type="entry name" value="WalR-like"/>
</dbReference>
<protein>
    <submittedName>
        <fullName evidence="5">LytR/AlgR family response regulator transcription factor</fullName>
    </submittedName>
</protein>
<dbReference type="Gene3D" id="2.40.50.1020">
    <property type="entry name" value="LytTr DNA-binding domain"/>
    <property type="match status" value="1"/>
</dbReference>
<dbReference type="InterPro" id="IPR011006">
    <property type="entry name" value="CheY-like_superfamily"/>
</dbReference>
<dbReference type="EMBL" id="JBHULV010000004">
    <property type="protein sequence ID" value="MFD2730225.1"/>
    <property type="molecule type" value="Genomic_DNA"/>
</dbReference>
<dbReference type="PROSITE" id="PS50930">
    <property type="entry name" value="HTH_LYTTR"/>
    <property type="match status" value="1"/>
</dbReference>
<evidence type="ECO:0000256" key="2">
    <source>
        <dbReference type="PROSITE-ProRule" id="PRU00169"/>
    </source>
</evidence>
<keyword evidence="2" id="KW-0597">Phosphoprotein</keyword>
<dbReference type="PANTHER" id="PTHR48111">
    <property type="entry name" value="REGULATOR OF RPOS"/>
    <property type="match status" value="1"/>
</dbReference>
<evidence type="ECO:0000259" key="3">
    <source>
        <dbReference type="PROSITE" id="PS50110"/>
    </source>
</evidence>
<feature type="modified residue" description="4-aspartylphosphate" evidence="2">
    <location>
        <position position="54"/>
    </location>
</feature>
<reference evidence="6" key="1">
    <citation type="journal article" date="2019" name="Int. J. Syst. Evol. Microbiol.">
        <title>The Global Catalogue of Microorganisms (GCM) 10K type strain sequencing project: providing services to taxonomists for standard genome sequencing and annotation.</title>
        <authorList>
            <consortium name="The Broad Institute Genomics Platform"/>
            <consortium name="The Broad Institute Genome Sequencing Center for Infectious Disease"/>
            <person name="Wu L."/>
            <person name="Ma J."/>
        </authorList>
    </citation>
    <scope>NUCLEOTIDE SEQUENCE [LARGE SCALE GENOMIC DNA]</scope>
    <source>
        <strain evidence="6">KCTC 42456</strain>
    </source>
</reference>
<dbReference type="PROSITE" id="PS50110">
    <property type="entry name" value="RESPONSE_REGULATORY"/>
    <property type="match status" value="1"/>
</dbReference>
<evidence type="ECO:0000259" key="4">
    <source>
        <dbReference type="PROSITE" id="PS50930"/>
    </source>
</evidence>
<dbReference type="Pfam" id="PF04397">
    <property type="entry name" value="LytTR"/>
    <property type="match status" value="1"/>
</dbReference>
<dbReference type="SUPFAM" id="SSF52172">
    <property type="entry name" value="CheY-like"/>
    <property type="match status" value="1"/>
</dbReference>
<evidence type="ECO:0000256" key="1">
    <source>
        <dbReference type="ARBA" id="ARBA00023125"/>
    </source>
</evidence>
<name>A0ABW5TLS1_9SPHI</name>
<keyword evidence="6" id="KW-1185">Reference proteome</keyword>
<dbReference type="PANTHER" id="PTHR48111:SF17">
    <property type="entry name" value="TRANSCRIPTIONAL REGULATORY PROTEIN YPDB"/>
    <property type="match status" value="1"/>
</dbReference>
<organism evidence="5 6">
    <name type="scientific">Pedobacter alpinus</name>
    <dbReference type="NCBI Taxonomy" id="1590643"/>
    <lineage>
        <taxon>Bacteria</taxon>
        <taxon>Pseudomonadati</taxon>
        <taxon>Bacteroidota</taxon>
        <taxon>Sphingobacteriia</taxon>
        <taxon>Sphingobacteriales</taxon>
        <taxon>Sphingobacteriaceae</taxon>
        <taxon>Pedobacter</taxon>
    </lineage>
</organism>
<accession>A0ABW5TLS1</accession>
<feature type="domain" description="Response regulatory" evidence="3">
    <location>
        <begin position="3"/>
        <end position="115"/>
    </location>
</feature>
<sequence>MINCIVIDDEHLARELMEDNIKQVSFLNLKACCKNAMQALDILKTEQIDLIFLDIQMPGLSGLQMLKSITNTPPMVILVTAYEQYALEGFDLDVLDYLLKPVSFERFLKSVNKAYDLFNLKNSPSYNAQNTKQNYLFVNADYANIKIRTEDIEYVEGLKDYIKIYLINNDKPIITRLSMRYLEEKLSSDDFLRVHKSYIVSLNHMVAFKRNHVILPNKEISVTDHYREALVEHIAKRNL</sequence>
<evidence type="ECO:0000313" key="5">
    <source>
        <dbReference type="EMBL" id="MFD2730225.1"/>
    </source>
</evidence>
<dbReference type="Gene3D" id="3.40.50.2300">
    <property type="match status" value="1"/>
</dbReference>